<reference evidence="2 3" key="1">
    <citation type="submission" date="2018-10" db="EMBL/GenBank/DDBJ databases">
        <title>Ulvibacterium marinum gen. nov., sp. nov., a novel marine bacterium of the family Flavobacteriaceae, isolated from a culture of the green alga Ulva prolifera.</title>
        <authorList>
            <person name="Zhang Z."/>
        </authorList>
    </citation>
    <scope>NUCLEOTIDE SEQUENCE [LARGE SCALE GENOMIC DNA]</scope>
    <source>
        <strain evidence="2 3">CCMM003</strain>
    </source>
</reference>
<protein>
    <submittedName>
        <fullName evidence="2">DUF2807 domain-containing protein</fullName>
    </submittedName>
</protein>
<sequence length="240" mass="25720">MKNVTTLITLIVCIAITHAQRGKKVKGNGHVVTVERTTDTYDGISASGFYDIELIDGEEGQLTLKGEENILDNIETEVKRGTLVIRSKDNKHLIPSRGEGVFITVSVDEIDKIRLSGSGDFVGRKTLRTRDMDIQVSGAKHIDLTIDATDITIATSGSSNIDLKGNSEELTIRSSGSSNVKAYGLDVDEATLELSGSSDVEVTVNESLTSRVSGSGNIQYRGNPDKVFNQISGSGSVSKN</sequence>
<dbReference type="OrthoDB" id="5585143at2"/>
<proteinExistence type="predicted"/>
<name>A0A3B0CCS9_9FLAO</name>
<evidence type="ECO:0000313" key="2">
    <source>
        <dbReference type="EMBL" id="RKN82930.1"/>
    </source>
</evidence>
<comment type="caution">
    <text evidence="2">The sequence shown here is derived from an EMBL/GenBank/DDBJ whole genome shotgun (WGS) entry which is preliminary data.</text>
</comment>
<accession>A0A3B0CCS9</accession>
<dbReference type="AlphaFoldDB" id="A0A3B0CCS9"/>
<feature type="domain" description="Putative auto-transporter adhesin head GIN" evidence="1">
    <location>
        <begin position="41"/>
        <end position="224"/>
    </location>
</feature>
<dbReference type="Pfam" id="PF10988">
    <property type="entry name" value="DUF2807"/>
    <property type="match status" value="1"/>
</dbReference>
<dbReference type="PANTHER" id="PTHR39200">
    <property type="entry name" value="HYPOTHETICAL EXPORTED PROTEIN"/>
    <property type="match status" value="1"/>
</dbReference>
<evidence type="ECO:0000313" key="3">
    <source>
        <dbReference type="Proteomes" id="UP000276603"/>
    </source>
</evidence>
<dbReference type="RefSeq" id="WP_120710137.1">
    <property type="nucleotide sequence ID" value="NZ_RBCJ01000001.1"/>
</dbReference>
<dbReference type="EMBL" id="RBCJ01000001">
    <property type="protein sequence ID" value="RKN82930.1"/>
    <property type="molecule type" value="Genomic_DNA"/>
</dbReference>
<keyword evidence="3" id="KW-1185">Reference proteome</keyword>
<dbReference type="Gene3D" id="2.160.20.120">
    <property type="match status" value="1"/>
</dbReference>
<evidence type="ECO:0000259" key="1">
    <source>
        <dbReference type="Pfam" id="PF10988"/>
    </source>
</evidence>
<dbReference type="Proteomes" id="UP000276603">
    <property type="component" value="Unassembled WGS sequence"/>
</dbReference>
<dbReference type="InterPro" id="IPR021255">
    <property type="entry name" value="DUF2807"/>
</dbReference>
<organism evidence="2 3">
    <name type="scientific">Ulvibacterium marinum</name>
    <dbReference type="NCBI Taxonomy" id="2419782"/>
    <lineage>
        <taxon>Bacteria</taxon>
        <taxon>Pseudomonadati</taxon>
        <taxon>Bacteroidota</taxon>
        <taxon>Flavobacteriia</taxon>
        <taxon>Flavobacteriales</taxon>
        <taxon>Flavobacteriaceae</taxon>
        <taxon>Ulvibacterium</taxon>
    </lineage>
</organism>
<dbReference type="PANTHER" id="PTHR39200:SF1">
    <property type="entry name" value="AUTO-TRANSPORTER ADHESIN HEAD GIN DOMAIN-CONTAINING PROTEIN-RELATED"/>
    <property type="match status" value="1"/>
</dbReference>
<gene>
    <name evidence="2" type="ORF">D7Z94_03550</name>
</gene>